<evidence type="ECO:0000256" key="2">
    <source>
        <dbReference type="ARBA" id="ARBA00022723"/>
    </source>
</evidence>
<evidence type="ECO:0000259" key="6">
    <source>
        <dbReference type="Pfam" id="PF22936"/>
    </source>
</evidence>
<organism evidence="7 8">
    <name type="scientific">Vigna mungo</name>
    <name type="common">Black gram</name>
    <name type="synonym">Phaseolus mungo</name>
    <dbReference type="NCBI Taxonomy" id="3915"/>
    <lineage>
        <taxon>Eukaryota</taxon>
        <taxon>Viridiplantae</taxon>
        <taxon>Streptophyta</taxon>
        <taxon>Embryophyta</taxon>
        <taxon>Tracheophyta</taxon>
        <taxon>Spermatophyta</taxon>
        <taxon>Magnoliopsida</taxon>
        <taxon>eudicotyledons</taxon>
        <taxon>Gunneridae</taxon>
        <taxon>Pentapetalae</taxon>
        <taxon>rosids</taxon>
        <taxon>fabids</taxon>
        <taxon>Fabales</taxon>
        <taxon>Fabaceae</taxon>
        <taxon>Papilionoideae</taxon>
        <taxon>50 kb inversion clade</taxon>
        <taxon>NPAAA clade</taxon>
        <taxon>indigoferoid/millettioid clade</taxon>
        <taxon>Phaseoleae</taxon>
        <taxon>Vigna</taxon>
    </lineage>
</organism>
<evidence type="ECO:0000256" key="1">
    <source>
        <dbReference type="ARBA" id="ARBA00022670"/>
    </source>
</evidence>
<dbReference type="InterPro" id="IPR013103">
    <property type="entry name" value="RVT_2"/>
</dbReference>
<dbReference type="EMBL" id="CP144698">
    <property type="protein sequence ID" value="WVZ16592.1"/>
    <property type="molecule type" value="Genomic_DNA"/>
</dbReference>
<proteinExistence type="predicted"/>
<dbReference type="Proteomes" id="UP001374535">
    <property type="component" value="Chromosome 3"/>
</dbReference>
<dbReference type="GO" id="GO:0008233">
    <property type="term" value="F:peptidase activity"/>
    <property type="evidence" value="ECO:0007669"/>
    <property type="project" value="UniProtKB-KW"/>
</dbReference>
<gene>
    <name evidence="7" type="ORF">V8G54_009574</name>
</gene>
<name>A0AAQ3S407_VIGMU</name>
<evidence type="ECO:0000313" key="7">
    <source>
        <dbReference type="EMBL" id="WVZ16592.1"/>
    </source>
</evidence>
<evidence type="ECO:0000259" key="5">
    <source>
        <dbReference type="Pfam" id="PF07727"/>
    </source>
</evidence>
<feature type="region of interest" description="Disordered" evidence="4">
    <location>
        <begin position="1"/>
        <end position="52"/>
    </location>
</feature>
<reference evidence="7 8" key="1">
    <citation type="journal article" date="2023" name="Life. Sci Alliance">
        <title>Evolutionary insights into 3D genome organization and epigenetic landscape of Vigna mungo.</title>
        <authorList>
            <person name="Junaid A."/>
            <person name="Singh B."/>
            <person name="Bhatia S."/>
        </authorList>
    </citation>
    <scope>NUCLEOTIDE SEQUENCE [LARGE SCALE GENOMIC DNA]</scope>
    <source>
        <strain evidence="7">Urdbean</strain>
    </source>
</reference>
<dbReference type="GO" id="GO:0046872">
    <property type="term" value="F:metal ion binding"/>
    <property type="evidence" value="ECO:0007669"/>
    <property type="project" value="UniProtKB-KW"/>
</dbReference>
<dbReference type="Pfam" id="PF07727">
    <property type="entry name" value="RVT_2"/>
    <property type="match status" value="1"/>
</dbReference>
<feature type="domain" description="Reverse transcriptase Ty1/copia-type" evidence="5">
    <location>
        <begin position="437"/>
        <end position="476"/>
    </location>
</feature>
<evidence type="ECO:0000256" key="4">
    <source>
        <dbReference type="SAM" id="MobiDB-lite"/>
    </source>
</evidence>
<dbReference type="InterPro" id="IPR039537">
    <property type="entry name" value="Retrotran_Ty1/copia-like"/>
</dbReference>
<keyword evidence="2" id="KW-0479">Metal-binding</keyword>
<feature type="compositionally biased region" description="Polar residues" evidence="4">
    <location>
        <begin position="1"/>
        <end position="20"/>
    </location>
</feature>
<accession>A0AAQ3S407</accession>
<keyword evidence="1" id="KW-0645">Protease</keyword>
<dbReference type="SUPFAM" id="SSF53098">
    <property type="entry name" value="Ribonuclease H-like"/>
    <property type="match status" value="1"/>
</dbReference>
<feature type="domain" description="Retrovirus-related Pol polyprotein from transposon TNT 1-94-like beta-barrel" evidence="6">
    <location>
        <begin position="68"/>
        <end position="133"/>
    </location>
</feature>
<sequence>MISVTPNDDISLQKSKSSALNEEMRRKTQGTSSHSELLKESKDKKGKQRERDHDDYDHVITTTCGDLKEFFTSYILGDFGVLKMGNDEVSNVIGVGDVYLQINMGMQLLLKGVKHAPDVRFNLISVQVLDDGEYDNHFGSRKWKLTKGKLISTKLEKCSYCMTSKQTKVSFKKRTSSRKSEFLELVKSFSGALYFVTFIDDCSRKIWVYSLQKNDQMSEKFKEFHALVERQSSKKLKRIRTDNDGEYCGPFDPYCRVMCMISEAKLPKHFEGEALHTIVHVINLSPAVALNSKRSDKIWFGKNVTYDHLHVFDFKEFVHVPKDERSKLDVKTRQLYDPINKVVRTRDAKFMEDKTIKDIDKVEKPTPKEDGNVVDVDPIWFSTNDLDIDDEMKSLHENQTYDLVKSPKDKRALENKWIIKVKQESNSISPRYKARLMVKQMDVKTTFLHGDLEEEIYMKQPDDFLVEGKQNYVYRL</sequence>
<dbReference type="InterPro" id="IPR012337">
    <property type="entry name" value="RNaseH-like_sf"/>
</dbReference>
<dbReference type="PANTHER" id="PTHR42648">
    <property type="entry name" value="TRANSPOSASE, PUTATIVE-RELATED"/>
    <property type="match status" value="1"/>
</dbReference>
<protein>
    <recommendedName>
        <fullName evidence="9">Integrase catalytic domain-containing protein</fullName>
    </recommendedName>
</protein>
<dbReference type="PANTHER" id="PTHR42648:SF28">
    <property type="entry name" value="TRANSPOSON-ENCODED PROTEIN WITH RIBONUCLEASE H-LIKE AND RETROVIRUS ZINC FINGER-LIKE DOMAINS"/>
    <property type="match status" value="1"/>
</dbReference>
<dbReference type="Gene3D" id="3.30.420.10">
    <property type="entry name" value="Ribonuclease H-like superfamily/Ribonuclease H"/>
    <property type="match status" value="1"/>
</dbReference>
<dbReference type="AlphaFoldDB" id="A0AAQ3S407"/>
<dbReference type="InterPro" id="IPR036397">
    <property type="entry name" value="RNaseH_sf"/>
</dbReference>
<evidence type="ECO:0008006" key="9">
    <source>
        <dbReference type="Google" id="ProtNLM"/>
    </source>
</evidence>
<evidence type="ECO:0000256" key="3">
    <source>
        <dbReference type="ARBA" id="ARBA00022801"/>
    </source>
</evidence>
<evidence type="ECO:0000313" key="8">
    <source>
        <dbReference type="Proteomes" id="UP001374535"/>
    </source>
</evidence>
<dbReference type="GO" id="GO:0003676">
    <property type="term" value="F:nucleic acid binding"/>
    <property type="evidence" value="ECO:0007669"/>
    <property type="project" value="InterPro"/>
</dbReference>
<dbReference type="InterPro" id="IPR054722">
    <property type="entry name" value="PolX-like_BBD"/>
</dbReference>
<keyword evidence="8" id="KW-1185">Reference proteome</keyword>
<keyword evidence="3" id="KW-0378">Hydrolase</keyword>
<feature type="compositionally biased region" description="Basic and acidic residues" evidence="4">
    <location>
        <begin position="36"/>
        <end position="52"/>
    </location>
</feature>
<dbReference type="Pfam" id="PF22936">
    <property type="entry name" value="Pol_BBD"/>
    <property type="match status" value="1"/>
</dbReference>
<dbReference type="GO" id="GO:0006508">
    <property type="term" value="P:proteolysis"/>
    <property type="evidence" value="ECO:0007669"/>
    <property type="project" value="UniProtKB-KW"/>
</dbReference>